<gene>
    <name evidence="4" type="ORF">ABID24_002937</name>
</gene>
<comment type="caution">
    <text evidence="4">The sequence shown here is derived from an EMBL/GenBank/DDBJ whole genome shotgun (WGS) entry which is preliminary data.</text>
</comment>
<dbReference type="RefSeq" id="WP_257464924.1">
    <property type="nucleotide sequence ID" value="NZ_JANJZT010000017.1"/>
</dbReference>
<keyword evidence="2" id="KW-0184">Conjugation</keyword>
<dbReference type="NCBIfam" id="NF041496">
    <property type="entry name" value="MobQ"/>
    <property type="match status" value="1"/>
</dbReference>
<evidence type="ECO:0000256" key="1">
    <source>
        <dbReference type="ARBA" id="ARBA00010873"/>
    </source>
</evidence>
<organism evidence="4 5">
    <name type="scientific">Blautia caecimuris</name>
    <dbReference type="NCBI Taxonomy" id="1796615"/>
    <lineage>
        <taxon>Bacteria</taxon>
        <taxon>Bacillati</taxon>
        <taxon>Bacillota</taxon>
        <taxon>Clostridia</taxon>
        <taxon>Lachnospirales</taxon>
        <taxon>Lachnospiraceae</taxon>
        <taxon>Blautia</taxon>
    </lineage>
</organism>
<evidence type="ECO:0000259" key="3">
    <source>
        <dbReference type="Pfam" id="PF03389"/>
    </source>
</evidence>
<evidence type="ECO:0000313" key="4">
    <source>
        <dbReference type="EMBL" id="MET3751676.1"/>
    </source>
</evidence>
<dbReference type="Pfam" id="PF03389">
    <property type="entry name" value="MobA_MobL"/>
    <property type="match status" value="1"/>
</dbReference>
<evidence type="ECO:0000313" key="5">
    <source>
        <dbReference type="Proteomes" id="UP001549106"/>
    </source>
</evidence>
<dbReference type="Proteomes" id="UP001549106">
    <property type="component" value="Unassembled WGS sequence"/>
</dbReference>
<dbReference type="InterPro" id="IPR005053">
    <property type="entry name" value="MobA_MobL"/>
</dbReference>
<dbReference type="Gene3D" id="3.30.930.30">
    <property type="match status" value="1"/>
</dbReference>
<name>A0ABV2M5I8_9FIRM</name>
<dbReference type="EMBL" id="JBEPMJ010000026">
    <property type="protein sequence ID" value="MET3751676.1"/>
    <property type="molecule type" value="Genomic_DNA"/>
</dbReference>
<proteinExistence type="inferred from homology"/>
<feature type="domain" description="MobA/MobL protein" evidence="3">
    <location>
        <begin position="17"/>
        <end position="246"/>
    </location>
</feature>
<sequence>MASYHFHLTQVKRSRGQSVIAQAAYRAGEKLYSTYYGESSDFTRKRGVVMAEICLPDHAPREYADRETLWNALEWAESGRKAQLAHSFDITLMNEFSMEENIEMARAFVQEELVSRGMIADFAIHDPVRPKGAEPNPHIHILVPIRPLKEDGTWGIKEKKISVMDEQGNPVLDKNGKQAYRAVSTTGWSSKEMLIYLRKNWENRCNEKFKEKGLSVRVDARSFKERGIDRIPMIHEGPHVRAMEAKGIRTALGNLNRLISQFNQIAMEITVLKSWISEKIYELKRQMYYVQKPTLAGYLQRYYDERNRVARTYQYRSQKAMNTNLKQLAETIAFLSDENIDTPEELEQRIQELSSRGHDLQYDLDEADSLIQEMKKLIKAWDDYETFRPVYEEYKNKFFGKEKFKKGMQKN</sequence>
<comment type="similarity">
    <text evidence="1">Belongs to the MobA/MobL family.</text>
</comment>
<protein>
    <submittedName>
        <fullName evidence="4">ATP-dependent exoDNAse (Exonuclease V) alpha subunit</fullName>
    </submittedName>
</protein>
<evidence type="ECO:0000256" key="2">
    <source>
        <dbReference type="ARBA" id="ARBA00022971"/>
    </source>
</evidence>
<accession>A0ABV2M5I8</accession>
<reference evidence="4 5" key="1">
    <citation type="submission" date="2024-06" db="EMBL/GenBank/DDBJ databases">
        <title>Genomic Encyclopedia of Type Strains, Phase IV (KMG-IV): sequencing the most valuable type-strain genomes for metagenomic binning, comparative biology and taxonomic classification.</title>
        <authorList>
            <person name="Goeker M."/>
        </authorList>
    </citation>
    <scope>NUCLEOTIDE SEQUENCE [LARGE SCALE GENOMIC DNA]</scope>
    <source>
        <strain evidence="4 5">DSM 29492</strain>
    </source>
</reference>
<keyword evidence="5" id="KW-1185">Reference proteome</keyword>